<name>A0A1R4KME7_9MICO</name>
<organism evidence="2 3">
    <name type="scientific">Microbacterium esteraromaticum</name>
    <dbReference type="NCBI Taxonomy" id="57043"/>
    <lineage>
        <taxon>Bacteria</taxon>
        <taxon>Bacillati</taxon>
        <taxon>Actinomycetota</taxon>
        <taxon>Actinomycetes</taxon>
        <taxon>Micrococcales</taxon>
        <taxon>Microbacteriaceae</taxon>
        <taxon>Microbacterium</taxon>
    </lineage>
</organism>
<accession>A0A1R4KME7</accession>
<evidence type="ECO:0000256" key="1">
    <source>
        <dbReference type="SAM" id="MobiDB-lite"/>
    </source>
</evidence>
<protein>
    <submittedName>
        <fullName evidence="2">Uncharacterized protein</fullName>
    </submittedName>
</protein>
<feature type="compositionally biased region" description="Low complexity" evidence="1">
    <location>
        <begin position="17"/>
        <end position="33"/>
    </location>
</feature>
<reference evidence="2 3" key="1">
    <citation type="submission" date="2017-02" db="EMBL/GenBank/DDBJ databases">
        <authorList>
            <person name="Peterson S.W."/>
        </authorList>
    </citation>
    <scope>NUCLEOTIDE SEQUENCE [LARGE SCALE GENOMIC DNA]</scope>
    <source>
        <strain evidence="2 3">B Mb 05.01</strain>
    </source>
</reference>
<feature type="region of interest" description="Disordered" evidence="1">
    <location>
        <begin position="1"/>
        <end position="69"/>
    </location>
</feature>
<dbReference type="EMBL" id="FUKO01000037">
    <property type="protein sequence ID" value="SJN45468.1"/>
    <property type="molecule type" value="Genomic_DNA"/>
</dbReference>
<dbReference type="AlphaFoldDB" id="A0A1R4KME7"/>
<sequence>MLQLLRSHGGALRGGTAAESASDQQSARRSGRSSADRSSVERCGSGEGFVSATVTVTGHAAPPRFPGSR</sequence>
<dbReference type="Proteomes" id="UP000196320">
    <property type="component" value="Unassembled WGS sequence"/>
</dbReference>
<gene>
    <name evidence="2" type="ORF">FM104_14055</name>
</gene>
<keyword evidence="3" id="KW-1185">Reference proteome</keyword>
<proteinExistence type="predicted"/>
<evidence type="ECO:0000313" key="2">
    <source>
        <dbReference type="EMBL" id="SJN45468.1"/>
    </source>
</evidence>
<evidence type="ECO:0000313" key="3">
    <source>
        <dbReference type="Proteomes" id="UP000196320"/>
    </source>
</evidence>